<dbReference type="Pfam" id="PF00618">
    <property type="entry name" value="RasGEF_N"/>
    <property type="match status" value="1"/>
</dbReference>
<dbReference type="SMART" id="SM00147">
    <property type="entry name" value="RasGEF"/>
    <property type="match status" value="1"/>
</dbReference>
<dbReference type="Gene3D" id="1.20.870.10">
    <property type="entry name" value="Son of sevenless (SoS) protein Chain: S domain 1"/>
    <property type="match status" value="1"/>
</dbReference>
<dbReference type="InterPro" id="IPR006594">
    <property type="entry name" value="LisH"/>
</dbReference>
<dbReference type="SUPFAM" id="SSF48366">
    <property type="entry name" value="Ras GEF"/>
    <property type="match status" value="1"/>
</dbReference>
<dbReference type="PROSITE" id="PS50212">
    <property type="entry name" value="RASGEF_NTER"/>
    <property type="match status" value="1"/>
</dbReference>
<feature type="compositionally biased region" description="Polar residues" evidence="3">
    <location>
        <begin position="198"/>
        <end position="214"/>
    </location>
</feature>
<dbReference type="CDD" id="cd00155">
    <property type="entry name" value="RasGEF"/>
    <property type="match status" value="1"/>
</dbReference>
<protein>
    <submittedName>
        <fullName evidence="6">Ras guanine nucleotide exchange factor i-related</fullName>
    </submittedName>
</protein>
<dbReference type="GO" id="GO:0005886">
    <property type="term" value="C:plasma membrane"/>
    <property type="evidence" value="ECO:0007669"/>
    <property type="project" value="TreeGrafter"/>
</dbReference>
<dbReference type="AlphaFoldDB" id="A0AAV8A9Y5"/>
<evidence type="ECO:0000256" key="1">
    <source>
        <dbReference type="ARBA" id="ARBA00022658"/>
    </source>
</evidence>
<dbReference type="PROSITE" id="PS50009">
    <property type="entry name" value="RASGEF_CAT"/>
    <property type="match status" value="1"/>
</dbReference>
<comment type="caution">
    <text evidence="6">The sequence shown here is derived from an EMBL/GenBank/DDBJ whole genome shotgun (WGS) entry which is preliminary data.</text>
</comment>
<dbReference type="EMBL" id="JANTQA010000012">
    <property type="protein sequence ID" value="KAJ3450658.1"/>
    <property type="molecule type" value="Genomic_DNA"/>
</dbReference>
<feature type="domain" description="N-terminal Ras-GEF" evidence="5">
    <location>
        <begin position="386"/>
        <end position="519"/>
    </location>
</feature>
<sequence length="788" mass="92708">MRKGYNNINPLLDKTKTDSQPTTKKPPTRHKRRSFQRNRAITNNIQKSLDESKFLLQRNFSVNQIRTKDSNESNNPKILLRRNSIKTNNQTINFHKNKAKVNIMKSQSEHNILLFPSKFAKSKATTQTNSLRNYKGNYNFNNRINRINQQKRSNKNNNYFKSQPQPQTQLQTTFGNGLVKKNTEKEKEKEQEKGAKTNFKQSNNYTANTTKETSNNQAFIEKSLWLAHVMKRNPDLLEMRERSLPLTHEPSFGKLVRTGITEMPDRLGGRILIELINEFLESKNFTESTQSLREESNFETQKNENSQERLTLFLKMVVKDVNKIWDLNFENCIERIVKASDQVKVDDRKTFLLEEEDDEEFQDINIWDEPEDNKGNILFNSKGDNKQENLKGATLNKLIEKLTGSETEYLDFIPIFLMTYQSFTSPGRFLSKLFQRFQIPSKIKSKFQDEKGFEQYKTVIRLRTVSLLKTWLENHFSDFNEGLLSEVDRFIQTELRGSLRKLFTEKLLKQINSRIPMNTFQKITPSEPPPEPKVPKNIFSKNLKLFDIDEIEIARQITLIDFEIFSQIKPAELLNCAWSKDKLKHRAKNVLHFILRFNQLSNWFSKLILDHEKVKVRAKVLTKVINIAERLYQLNNFNSLYSVLSCIESSSIYRLNFTLEEISTKHIENYQSMKQFMSNEGSFKIYRENLKKCDLPCIPYLGIYCSDLVFIEDGNPDWLDGKLINLSKRRFVYQVISRIQRFQHTSYNFHPVHQIAQLLKNFPQTDPKIMYSLSLLREPRGAKKNEIK</sequence>
<evidence type="ECO:0000313" key="7">
    <source>
        <dbReference type="Proteomes" id="UP001146793"/>
    </source>
</evidence>
<dbReference type="SMART" id="SM00229">
    <property type="entry name" value="RasGEFN"/>
    <property type="match status" value="1"/>
</dbReference>
<feature type="compositionally biased region" description="Basic and acidic residues" evidence="3">
    <location>
        <begin position="181"/>
        <end position="195"/>
    </location>
</feature>
<dbReference type="Pfam" id="PF00617">
    <property type="entry name" value="RasGEF"/>
    <property type="match status" value="1"/>
</dbReference>
<dbReference type="InterPro" id="IPR008937">
    <property type="entry name" value="Ras-like_GEF"/>
</dbReference>
<organism evidence="6 7">
    <name type="scientific">Anaeramoeba flamelloides</name>
    <dbReference type="NCBI Taxonomy" id="1746091"/>
    <lineage>
        <taxon>Eukaryota</taxon>
        <taxon>Metamonada</taxon>
        <taxon>Anaeramoebidae</taxon>
        <taxon>Anaeramoeba</taxon>
    </lineage>
</organism>
<feature type="compositionally biased region" description="Basic residues" evidence="3">
    <location>
        <begin position="26"/>
        <end position="36"/>
    </location>
</feature>
<name>A0AAV8A9Y5_9EUKA</name>
<evidence type="ECO:0000313" key="6">
    <source>
        <dbReference type="EMBL" id="KAJ3450658.1"/>
    </source>
</evidence>
<dbReference type="GO" id="GO:0007265">
    <property type="term" value="P:Ras protein signal transduction"/>
    <property type="evidence" value="ECO:0007669"/>
    <property type="project" value="TreeGrafter"/>
</dbReference>
<keyword evidence="1 2" id="KW-0344">Guanine-nucleotide releasing factor</keyword>
<dbReference type="InterPro" id="IPR001895">
    <property type="entry name" value="RASGEF_cat_dom"/>
</dbReference>
<dbReference type="Gene3D" id="1.10.840.10">
    <property type="entry name" value="Ras guanine-nucleotide exchange factors catalytic domain"/>
    <property type="match status" value="1"/>
</dbReference>
<feature type="region of interest" description="Disordered" evidence="3">
    <location>
        <begin position="1"/>
        <end position="41"/>
    </location>
</feature>
<proteinExistence type="predicted"/>
<evidence type="ECO:0000256" key="3">
    <source>
        <dbReference type="SAM" id="MobiDB-lite"/>
    </source>
</evidence>
<feature type="region of interest" description="Disordered" evidence="3">
    <location>
        <begin position="155"/>
        <end position="214"/>
    </location>
</feature>
<dbReference type="PANTHER" id="PTHR23113:SF366">
    <property type="entry name" value="RAS GUANINE NUCLEOTIDE EXCHANGE FACTOR R"/>
    <property type="match status" value="1"/>
</dbReference>
<evidence type="ECO:0000259" key="4">
    <source>
        <dbReference type="PROSITE" id="PS50009"/>
    </source>
</evidence>
<dbReference type="GO" id="GO:0005085">
    <property type="term" value="F:guanyl-nucleotide exchange factor activity"/>
    <property type="evidence" value="ECO:0007669"/>
    <property type="project" value="UniProtKB-KW"/>
</dbReference>
<gene>
    <name evidence="6" type="ORF">M0812_06842</name>
</gene>
<dbReference type="PANTHER" id="PTHR23113">
    <property type="entry name" value="GUANINE NUCLEOTIDE EXCHANGE FACTOR"/>
    <property type="match status" value="1"/>
</dbReference>
<dbReference type="InterPro" id="IPR023578">
    <property type="entry name" value="Ras_GEF_dom_sf"/>
</dbReference>
<feature type="domain" description="Ras-GEF" evidence="4">
    <location>
        <begin position="549"/>
        <end position="780"/>
    </location>
</feature>
<evidence type="ECO:0000259" key="5">
    <source>
        <dbReference type="PROSITE" id="PS50212"/>
    </source>
</evidence>
<dbReference type="CDD" id="cd06224">
    <property type="entry name" value="REM"/>
    <property type="match status" value="1"/>
</dbReference>
<accession>A0AAV8A9Y5</accession>
<dbReference type="InterPro" id="IPR000651">
    <property type="entry name" value="Ras-like_Gua-exchang_fac_N"/>
</dbReference>
<reference evidence="6" key="1">
    <citation type="submission" date="2022-08" db="EMBL/GenBank/DDBJ databases">
        <title>Novel sulphate-reducing endosymbionts in the free-living metamonad Anaeramoeba.</title>
        <authorList>
            <person name="Jerlstrom-Hultqvist J."/>
            <person name="Cepicka I."/>
            <person name="Gallot-Lavallee L."/>
            <person name="Salas-Leiva D."/>
            <person name="Curtis B.A."/>
            <person name="Zahonova K."/>
            <person name="Pipaliya S."/>
            <person name="Dacks J."/>
            <person name="Roger A.J."/>
        </authorList>
    </citation>
    <scope>NUCLEOTIDE SEQUENCE</scope>
    <source>
        <strain evidence="6">Busselton2</strain>
    </source>
</reference>
<dbReference type="InterPro" id="IPR036964">
    <property type="entry name" value="RASGEF_cat_dom_sf"/>
</dbReference>
<dbReference type="Proteomes" id="UP001146793">
    <property type="component" value="Unassembled WGS sequence"/>
</dbReference>
<evidence type="ECO:0000256" key="2">
    <source>
        <dbReference type="PROSITE-ProRule" id="PRU00168"/>
    </source>
</evidence>
<dbReference type="PROSITE" id="PS50896">
    <property type="entry name" value="LISH"/>
    <property type="match status" value="1"/>
</dbReference>
<feature type="compositionally biased region" description="Low complexity" evidence="3">
    <location>
        <begin position="163"/>
        <end position="173"/>
    </location>
</feature>